<evidence type="ECO:0000256" key="1">
    <source>
        <dbReference type="SAM" id="SignalP"/>
    </source>
</evidence>
<organism evidence="2 3">
    <name type="scientific">Dichanthelium oligosanthes</name>
    <dbReference type="NCBI Taxonomy" id="888268"/>
    <lineage>
        <taxon>Eukaryota</taxon>
        <taxon>Viridiplantae</taxon>
        <taxon>Streptophyta</taxon>
        <taxon>Embryophyta</taxon>
        <taxon>Tracheophyta</taxon>
        <taxon>Spermatophyta</taxon>
        <taxon>Magnoliopsida</taxon>
        <taxon>Liliopsida</taxon>
        <taxon>Poales</taxon>
        <taxon>Poaceae</taxon>
        <taxon>PACMAD clade</taxon>
        <taxon>Panicoideae</taxon>
        <taxon>Panicodae</taxon>
        <taxon>Paniceae</taxon>
        <taxon>Dichantheliinae</taxon>
        <taxon>Dichanthelium</taxon>
    </lineage>
</organism>
<comment type="caution">
    <text evidence="2">The sequence shown here is derived from an EMBL/GenBank/DDBJ whole genome shotgun (WGS) entry which is preliminary data.</text>
</comment>
<dbReference type="EMBL" id="LWDX02063668">
    <property type="protein sequence ID" value="OEL16214.1"/>
    <property type="molecule type" value="Genomic_DNA"/>
</dbReference>
<dbReference type="AlphaFoldDB" id="A0A1E5UTR6"/>
<gene>
    <name evidence="2" type="ORF">BAE44_0022768</name>
</gene>
<reference evidence="2 3" key="1">
    <citation type="submission" date="2016-09" db="EMBL/GenBank/DDBJ databases">
        <title>The draft genome of Dichanthelium oligosanthes: A C3 panicoid grass species.</title>
        <authorList>
            <person name="Studer A.J."/>
            <person name="Schnable J.C."/>
            <person name="Brutnell T.P."/>
        </authorList>
    </citation>
    <scope>NUCLEOTIDE SEQUENCE [LARGE SCALE GENOMIC DNA]</scope>
    <source>
        <strain evidence="3">cv. Kellogg 1175</strain>
        <tissue evidence="2">Leaf</tissue>
    </source>
</reference>
<dbReference type="Proteomes" id="UP000095767">
    <property type="component" value="Unassembled WGS sequence"/>
</dbReference>
<evidence type="ECO:0000313" key="3">
    <source>
        <dbReference type="Proteomes" id="UP000095767"/>
    </source>
</evidence>
<protein>
    <recommendedName>
        <fullName evidence="4">Secreted protein</fullName>
    </recommendedName>
</protein>
<name>A0A1E5UTR6_9POAL</name>
<keyword evidence="3" id="KW-1185">Reference proteome</keyword>
<feature type="chain" id="PRO_5012701074" description="Secreted protein" evidence="1">
    <location>
        <begin position="16"/>
        <end position="109"/>
    </location>
</feature>
<keyword evidence="1" id="KW-0732">Signal</keyword>
<sequence>MGWLIFMLIVDIRFATNVCTCTCGILVDPSADKWICCVPSGFYHFTSTIWEWPHCRILSQSVALCIKSMVISKMGTKCSCEPKQQHQIQDQTFSSIVLPREKHFPSHRR</sequence>
<feature type="signal peptide" evidence="1">
    <location>
        <begin position="1"/>
        <end position="15"/>
    </location>
</feature>
<accession>A0A1E5UTR6</accession>
<evidence type="ECO:0008006" key="4">
    <source>
        <dbReference type="Google" id="ProtNLM"/>
    </source>
</evidence>
<proteinExistence type="predicted"/>
<evidence type="ECO:0000313" key="2">
    <source>
        <dbReference type="EMBL" id="OEL16214.1"/>
    </source>
</evidence>